<dbReference type="Proteomes" id="UP000178370">
    <property type="component" value="Unassembled WGS sequence"/>
</dbReference>
<evidence type="ECO:0000313" key="3">
    <source>
        <dbReference type="Proteomes" id="UP000178370"/>
    </source>
</evidence>
<dbReference type="Pfam" id="PF18480">
    <property type="entry name" value="DUF5615"/>
    <property type="match status" value="1"/>
</dbReference>
<dbReference type="STRING" id="1798482.A2763_04290"/>
<organism evidence="2 3">
    <name type="scientific">Candidatus Kaiserbacteria bacterium RIFCSPHIGHO2_01_FULL_54_36</name>
    <dbReference type="NCBI Taxonomy" id="1798482"/>
    <lineage>
        <taxon>Bacteria</taxon>
        <taxon>Candidatus Kaiseribacteriota</taxon>
    </lineage>
</organism>
<proteinExistence type="predicted"/>
<dbReference type="AlphaFoldDB" id="A0A1F6CM30"/>
<name>A0A1F6CM30_9BACT</name>
<dbReference type="InterPro" id="IPR041049">
    <property type="entry name" value="DUF5615"/>
</dbReference>
<accession>A0A1F6CM30</accession>
<comment type="caution">
    <text evidence="2">The sequence shown here is derived from an EMBL/GenBank/DDBJ whole genome shotgun (WGS) entry which is preliminary data.</text>
</comment>
<evidence type="ECO:0000313" key="2">
    <source>
        <dbReference type="EMBL" id="OGG50070.1"/>
    </source>
</evidence>
<dbReference type="EMBL" id="MFKV01000020">
    <property type="protein sequence ID" value="OGG50070.1"/>
    <property type="molecule type" value="Genomic_DNA"/>
</dbReference>
<gene>
    <name evidence="2" type="ORF">A2763_04290</name>
</gene>
<protein>
    <recommendedName>
        <fullName evidence="1">DUF5615 domain-containing protein</fullName>
    </recommendedName>
</protein>
<feature type="domain" description="DUF5615" evidence="1">
    <location>
        <begin position="4"/>
        <end position="106"/>
    </location>
</feature>
<reference evidence="2 3" key="1">
    <citation type="journal article" date="2016" name="Nat. Commun.">
        <title>Thousands of microbial genomes shed light on interconnected biogeochemical processes in an aquifer system.</title>
        <authorList>
            <person name="Anantharaman K."/>
            <person name="Brown C.T."/>
            <person name="Hug L.A."/>
            <person name="Sharon I."/>
            <person name="Castelle C.J."/>
            <person name="Probst A.J."/>
            <person name="Thomas B.C."/>
            <person name="Singh A."/>
            <person name="Wilkins M.J."/>
            <person name="Karaoz U."/>
            <person name="Brodie E.L."/>
            <person name="Williams K.H."/>
            <person name="Hubbard S.S."/>
            <person name="Banfield J.F."/>
        </authorList>
    </citation>
    <scope>NUCLEOTIDE SEQUENCE [LARGE SCALE GENOMIC DNA]</scope>
</reference>
<sequence length="123" mass="13891">MSLKLLCDENIAGAVARFLEEEGHDVARPVPRTPDEDIGVSVLREKRVIVTHDSDFANILKFDPRKLSGIIRIKIDPSLNHVVIASLRRVLAAYPTARRLRGRLIIALPDSFREWEGDKPLED</sequence>
<evidence type="ECO:0000259" key="1">
    <source>
        <dbReference type="Pfam" id="PF18480"/>
    </source>
</evidence>